<dbReference type="Proteomes" id="UP000217676">
    <property type="component" value="Chromosome"/>
</dbReference>
<gene>
    <name evidence="1" type="ORF">SLA_3028</name>
</gene>
<dbReference type="AlphaFoldDB" id="A0A160P0U3"/>
<evidence type="ECO:0000313" key="2">
    <source>
        <dbReference type="Proteomes" id="UP000217676"/>
    </source>
</evidence>
<dbReference type="InterPro" id="IPR036412">
    <property type="entry name" value="HAD-like_sf"/>
</dbReference>
<proteinExistence type="predicted"/>
<sequence>MHQRLDRLRLVALNIDGVLLNDTFSPVIGAFVTSRGGVYDAETERRILSQPRRIAGGEMARAAGLDVTGEQALEIYFAERDRYVAEHPIRPLPGAAELIARVRDLGLAVVCYGGLSRPHFDTHLGAWAHLFDGPGYVCTDSFRPGIKEIAGDVFGLGLDQVLFVDDVARVAEAAKALDVPFIGHPSSFQRAFMEELGVRHLVDSLDAIDEELLRTLDAQAAAGGVWRTAPVS</sequence>
<dbReference type="SUPFAM" id="SSF56784">
    <property type="entry name" value="HAD-like"/>
    <property type="match status" value="1"/>
</dbReference>
<dbReference type="Gene3D" id="3.40.50.1000">
    <property type="entry name" value="HAD superfamily/HAD-like"/>
    <property type="match status" value="1"/>
</dbReference>
<organism evidence="1 2">
    <name type="scientific">Streptomyces laurentii</name>
    <dbReference type="NCBI Taxonomy" id="39478"/>
    <lineage>
        <taxon>Bacteria</taxon>
        <taxon>Bacillati</taxon>
        <taxon>Actinomycetota</taxon>
        <taxon>Actinomycetes</taxon>
        <taxon>Kitasatosporales</taxon>
        <taxon>Streptomycetaceae</taxon>
        <taxon>Streptomyces</taxon>
    </lineage>
</organism>
<dbReference type="InterPro" id="IPR023214">
    <property type="entry name" value="HAD_sf"/>
</dbReference>
<evidence type="ECO:0000313" key="1">
    <source>
        <dbReference type="EMBL" id="BAU83943.1"/>
    </source>
</evidence>
<evidence type="ECO:0008006" key="3">
    <source>
        <dbReference type="Google" id="ProtNLM"/>
    </source>
</evidence>
<dbReference type="EMBL" id="AP017424">
    <property type="protein sequence ID" value="BAU83943.1"/>
    <property type="molecule type" value="Genomic_DNA"/>
</dbReference>
<protein>
    <recommendedName>
        <fullName evidence="3">HAD family phosphatase</fullName>
    </recommendedName>
</protein>
<accession>A0A160P0U3</accession>
<keyword evidence="2" id="KW-1185">Reference proteome</keyword>
<dbReference type="KEGG" id="slau:SLA_3028"/>
<dbReference type="RefSeq" id="WP_359875892.1">
    <property type="nucleotide sequence ID" value="NZ_JBEYHT010000015.1"/>
</dbReference>
<name>A0A160P0U3_STRLU</name>
<reference evidence="1 2" key="1">
    <citation type="journal article" date="2016" name="Genome Announc.">
        <title>Complete Genome Sequence of Thiostrepton-Producing Streptomyces laurentii ATCC 31255.</title>
        <authorList>
            <person name="Doi K."/>
            <person name="Fujino Y."/>
            <person name="Nagayoshi Y."/>
            <person name="Ohshima T."/>
            <person name="Ogata S."/>
        </authorList>
    </citation>
    <scope>NUCLEOTIDE SEQUENCE [LARGE SCALE GENOMIC DNA]</scope>
    <source>
        <strain evidence="1 2">ATCC 31255</strain>
    </source>
</reference>